<evidence type="ECO:0000313" key="4">
    <source>
        <dbReference type="Proteomes" id="UP000268321"/>
    </source>
</evidence>
<dbReference type="GO" id="GO:0046210">
    <property type="term" value="P:nitric oxide catabolic process"/>
    <property type="evidence" value="ECO:0007669"/>
    <property type="project" value="TreeGrafter"/>
</dbReference>
<dbReference type="EMBL" id="ML004434">
    <property type="protein sequence ID" value="RKP32125.1"/>
    <property type="molecule type" value="Genomic_DNA"/>
</dbReference>
<dbReference type="PANTHER" id="PTHR43396">
    <property type="entry name" value="FLAVOHEMOPROTEIN"/>
    <property type="match status" value="1"/>
</dbReference>
<feature type="compositionally biased region" description="Low complexity" evidence="1">
    <location>
        <begin position="24"/>
        <end position="34"/>
    </location>
</feature>
<keyword evidence="4" id="KW-1185">Reference proteome</keyword>
<feature type="region of interest" description="Disordered" evidence="1">
    <location>
        <begin position="1"/>
        <end position="69"/>
    </location>
</feature>
<dbReference type="Gene3D" id="1.10.490.10">
    <property type="entry name" value="Globins"/>
    <property type="match status" value="1"/>
</dbReference>
<dbReference type="AlphaFoldDB" id="A0A4P9ZGM3"/>
<dbReference type="OrthoDB" id="436496at2759"/>
<dbReference type="InterPro" id="IPR009050">
    <property type="entry name" value="Globin-like_sf"/>
</dbReference>
<dbReference type="Pfam" id="PF00042">
    <property type="entry name" value="Globin"/>
    <property type="match status" value="1"/>
</dbReference>
<organism evidence="3 4">
    <name type="scientific">Metschnikowia bicuspidata</name>
    <dbReference type="NCBI Taxonomy" id="27322"/>
    <lineage>
        <taxon>Eukaryota</taxon>
        <taxon>Fungi</taxon>
        <taxon>Dikarya</taxon>
        <taxon>Ascomycota</taxon>
        <taxon>Saccharomycotina</taxon>
        <taxon>Pichiomycetes</taxon>
        <taxon>Metschnikowiaceae</taxon>
        <taxon>Metschnikowia</taxon>
    </lineage>
</organism>
<dbReference type="InterPro" id="IPR044399">
    <property type="entry name" value="Mb-like_M"/>
</dbReference>
<accession>A0A4P9ZGM3</accession>
<evidence type="ECO:0000256" key="1">
    <source>
        <dbReference type="SAM" id="MobiDB-lite"/>
    </source>
</evidence>
<sequence>MNNLQSKQHNIVPRLSVNSRKPRVSSTASVARRSIAPSKIEPMAQKQDPRSLRSVASQQSAPSVNSKNDDGYFLSRVDSTTSMGLMLSMQSQYRVNISLLRQEISLLRYMWNKMLVEELLEDPRGAGAALAPPGSLWNIVKNKPITYTQRSIKASSMFCLQLYLNLLSRAPELDVAFPSLRHQAVSLAGTITFAINSLENLSSLDEYLSELAKRHLRILGTEPAQFELMGEAFIHTFQERFGKRFTPELEILWIKFYLYLANTLLQFGMDPVLKLESDNLSPLELELIATTDDDFSVQNSARQNSLSTEVISTVRTAADSDCSFLSPLRPGASKDQKPKTKKKKTHIKKKGDCVIV</sequence>
<dbReference type="GO" id="GO:0020037">
    <property type="term" value="F:heme binding"/>
    <property type="evidence" value="ECO:0007669"/>
    <property type="project" value="InterPro"/>
</dbReference>
<dbReference type="GO" id="GO:0019825">
    <property type="term" value="F:oxygen binding"/>
    <property type="evidence" value="ECO:0007669"/>
    <property type="project" value="InterPro"/>
</dbReference>
<dbReference type="PANTHER" id="PTHR43396:SF6">
    <property type="entry name" value="ABL201WP"/>
    <property type="match status" value="1"/>
</dbReference>
<dbReference type="PROSITE" id="PS01033">
    <property type="entry name" value="GLOBIN"/>
    <property type="match status" value="1"/>
</dbReference>
<feature type="domain" description="Globin" evidence="2">
    <location>
        <begin position="144"/>
        <end position="269"/>
    </location>
</feature>
<dbReference type="InterPro" id="IPR000971">
    <property type="entry name" value="Globin"/>
</dbReference>
<dbReference type="Proteomes" id="UP000268321">
    <property type="component" value="Unassembled WGS sequence"/>
</dbReference>
<reference evidence="4" key="1">
    <citation type="journal article" date="2018" name="Nat. Microbiol.">
        <title>Leveraging single-cell genomics to expand the fungal tree of life.</title>
        <authorList>
            <person name="Ahrendt S.R."/>
            <person name="Quandt C.A."/>
            <person name="Ciobanu D."/>
            <person name="Clum A."/>
            <person name="Salamov A."/>
            <person name="Andreopoulos B."/>
            <person name="Cheng J.F."/>
            <person name="Woyke T."/>
            <person name="Pelin A."/>
            <person name="Henrissat B."/>
            <person name="Reynolds N.K."/>
            <person name="Benny G.L."/>
            <person name="Smith M.E."/>
            <person name="James T.Y."/>
            <person name="Grigoriev I.V."/>
        </authorList>
    </citation>
    <scope>NUCLEOTIDE SEQUENCE [LARGE SCALE GENOMIC DNA]</scope>
    <source>
        <strain evidence="4">Baker2002</strain>
    </source>
</reference>
<evidence type="ECO:0000259" key="2">
    <source>
        <dbReference type="PROSITE" id="PS01033"/>
    </source>
</evidence>
<dbReference type="GO" id="GO:0071500">
    <property type="term" value="P:cellular response to nitrosative stress"/>
    <property type="evidence" value="ECO:0007669"/>
    <property type="project" value="TreeGrafter"/>
</dbReference>
<dbReference type="InterPro" id="IPR012292">
    <property type="entry name" value="Globin/Proto"/>
</dbReference>
<dbReference type="GO" id="GO:0008941">
    <property type="term" value="F:nitric oxide dioxygenase NAD(P)H activity"/>
    <property type="evidence" value="ECO:0007669"/>
    <property type="project" value="TreeGrafter"/>
</dbReference>
<feature type="region of interest" description="Disordered" evidence="1">
    <location>
        <begin position="328"/>
        <end position="351"/>
    </location>
</feature>
<dbReference type="GO" id="GO:0071949">
    <property type="term" value="F:FAD binding"/>
    <property type="evidence" value="ECO:0007669"/>
    <property type="project" value="TreeGrafter"/>
</dbReference>
<dbReference type="CDD" id="cd01040">
    <property type="entry name" value="Mb-like"/>
    <property type="match status" value="1"/>
</dbReference>
<name>A0A4P9ZGM3_9ASCO</name>
<protein>
    <submittedName>
        <fullName evidence="3">Globin-like protein</fullName>
    </submittedName>
</protein>
<feature type="compositionally biased region" description="Basic residues" evidence="1">
    <location>
        <begin position="339"/>
        <end position="349"/>
    </location>
</feature>
<gene>
    <name evidence="3" type="ORF">METBISCDRAFT_21843</name>
</gene>
<evidence type="ECO:0000313" key="3">
    <source>
        <dbReference type="EMBL" id="RKP32125.1"/>
    </source>
</evidence>
<feature type="compositionally biased region" description="Polar residues" evidence="1">
    <location>
        <begin position="54"/>
        <end position="66"/>
    </location>
</feature>
<dbReference type="SUPFAM" id="SSF46458">
    <property type="entry name" value="Globin-like"/>
    <property type="match status" value="1"/>
</dbReference>
<proteinExistence type="predicted"/>